<dbReference type="SMART" id="SM01218">
    <property type="entry name" value="FoP_duplication"/>
    <property type="match status" value="1"/>
</dbReference>
<feature type="compositionally biased region" description="Low complexity" evidence="2">
    <location>
        <begin position="313"/>
        <end position="331"/>
    </location>
</feature>
<dbReference type="Gene3D" id="3.30.70.330">
    <property type="match status" value="1"/>
</dbReference>
<evidence type="ECO:0000259" key="3">
    <source>
        <dbReference type="SMART" id="SM00233"/>
    </source>
</evidence>
<dbReference type="InterPro" id="IPR051229">
    <property type="entry name" value="ALYREF_mRNA_export"/>
</dbReference>
<dbReference type="SUPFAM" id="SSF50729">
    <property type="entry name" value="PH domain-like"/>
    <property type="match status" value="1"/>
</dbReference>
<feature type="compositionally biased region" description="Low complexity" evidence="2">
    <location>
        <begin position="209"/>
        <end position="231"/>
    </location>
</feature>
<dbReference type="InterPro" id="IPR035979">
    <property type="entry name" value="RBD_domain_sf"/>
</dbReference>
<evidence type="ECO:0000259" key="4">
    <source>
        <dbReference type="SMART" id="SM01218"/>
    </source>
</evidence>
<evidence type="ECO:0000313" key="6">
    <source>
        <dbReference type="Proteomes" id="UP001303046"/>
    </source>
</evidence>
<dbReference type="Proteomes" id="UP001303046">
    <property type="component" value="Unassembled WGS sequence"/>
</dbReference>
<feature type="compositionally biased region" description="Basic and acidic residues" evidence="2">
    <location>
        <begin position="267"/>
        <end position="276"/>
    </location>
</feature>
<evidence type="ECO:0008006" key="7">
    <source>
        <dbReference type="Google" id="ProtNLM"/>
    </source>
</evidence>
<dbReference type="SUPFAM" id="SSF54928">
    <property type="entry name" value="RNA-binding domain, RBD"/>
    <property type="match status" value="1"/>
</dbReference>
<sequence>MKRITRLKKETVNTMPDWPNEKCIEIPGRLEGMVSIKRRKRRVINLARKLHAVLDKGTLMFYTKKKGAIAVTPEFQIDLAKVTVMYDEKRIILIFKTGNESYALIPLEDTLEHWKEGICKHRLHRQEAVGKGLPSDNNQTLDSIAIKPSDEKSWESQAGNRLFDEVHQMQGLTLEVLEKLTKTYEEMQKTNEEMKQTLKNLKDALARPSGTDSTSIWTTGTTSGTPSNASTIPRSAFSTAEISTTSDMPTDSRAPEASESETDEEDNAHGRSDSKKAREKKKFAMSGINMSLEEIISKNKKSKSGRLIGGFRSDGVSKSSAGKSGARSFGRFSDRTPAGKWKHDKFQDDSGTFRARGGAIGKASVGSTNPNKKVRVNLSNLGPNVVSADLEELFAPYNIDSAAIHFNEQGVSLGTGDVYLRKKDALQMFEDFRGVSLDGKLIKMLIVDGGSAVANGIESRLSKLPRQGPRGIQKRFKRNSAGAVSSSFLDRIGDEKPRRTARPGRSLGRRERRPQKSVAELDAELESYMNKGRPLDI</sequence>
<dbReference type="InterPro" id="IPR001849">
    <property type="entry name" value="PH_domain"/>
</dbReference>
<dbReference type="EMBL" id="JAVFWL010000002">
    <property type="protein sequence ID" value="KAK6736380.1"/>
    <property type="molecule type" value="Genomic_DNA"/>
</dbReference>
<protein>
    <recommendedName>
        <fullName evidence="7">Chromatin target of PRMT1 protein C-terminal domain-containing protein</fullName>
    </recommendedName>
</protein>
<name>A0ABR1CFX9_NECAM</name>
<feature type="region of interest" description="Disordered" evidence="2">
    <location>
        <begin position="304"/>
        <end position="348"/>
    </location>
</feature>
<dbReference type="PANTHER" id="PTHR19965">
    <property type="entry name" value="RNA AND EXPORT FACTOR BINDING PROTEIN"/>
    <property type="match status" value="1"/>
</dbReference>
<dbReference type="InterPro" id="IPR025715">
    <property type="entry name" value="FoP_C"/>
</dbReference>
<feature type="domain" description="Chromatin target of PRMT1 protein C-terminal" evidence="4">
    <location>
        <begin position="463"/>
        <end position="531"/>
    </location>
</feature>
<dbReference type="InterPro" id="IPR012677">
    <property type="entry name" value="Nucleotide-bd_a/b_plait_sf"/>
</dbReference>
<evidence type="ECO:0000313" key="5">
    <source>
        <dbReference type="EMBL" id="KAK6736380.1"/>
    </source>
</evidence>
<accession>A0ABR1CFX9</accession>
<dbReference type="PANTHER" id="PTHR19965:SF82">
    <property type="entry name" value="THO COMPLEX SUBUNIT 4"/>
    <property type="match status" value="1"/>
</dbReference>
<reference evidence="5 6" key="1">
    <citation type="submission" date="2023-08" db="EMBL/GenBank/DDBJ databases">
        <title>A Necator americanus chromosomal reference genome.</title>
        <authorList>
            <person name="Ilik V."/>
            <person name="Petrzelkova K.J."/>
            <person name="Pardy F."/>
            <person name="Fuh T."/>
            <person name="Niatou-Singa F.S."/>
            <person name="Gouil Q."/>
            <person name="Baker L."/>
            <person name="Ritchie M.E."/>
            <person name="Jex A.R."/>
            <person name="Gazzola D."/>
            <person name="Li H."/>
            <person name="Toshio Fujiwara R."/>
            <person name="Zhan B."/>
            <person name="Aroian R.V."/>
            <person name="Pafco B."/>
            <person name="Schwarz E.M."/>
        </authorList>
    </citation>
    <scope>NUCLEOTIDE SEQUENCE [LARGE SCALE GENOMIC DNA]</scope>
    <source>
        <strain evidence="5 6">Aroian</strain>
        <tissue evidence="5">Whole animal</tissue>
    </source>
</reference>
<proteinExistence type="predicted"/>
<feature type="region of interest" description="Disordered" evidence="2">
    <location>
        <begin position="205"/>
        <end position="282"/>
    </location>
</feature>
<comment type="caution">
    <text evidence="5">The sequence shown here is derived from an EMBL/GenBank/DDBJ whole genome shotgun (WGS) entry which is preliminary data.</text>
</comment>
<keyword evidence="1" id="KW-0694">RNA-binding</keyword>
<feature type="domain" description="PH" evidence="3">
    <location>
        <begin position="28"/>
        <end position="125"/>
    </location>
</feature>
<evidence type="ECO:0000256" key="1">
    <source>
        <dbReference type="ARBA" id="ARBA00022884"/>
    </source>
</evidence>
<evidence type="ECO:0000256" key="2">
    <source>
        <dbReference type="SAM" id="MobiDB-lite"/>
    </source>
</evidence>
<organism evidence="5 6">
    <name type="scientific">Necator americanus</name>
    <name type="common">Human hookworm</name>
    <dbReference type="NCBI Taxonomy" id="51031"/>
    <lineage>
        <taxon>Eukaryota</taxon>
        <taxon>Metazoa</taxon>
        <taxon>Ecdysozoa</taxon>
        <taxon>Nematoda</taxon>
        <taxon>Chromadorea</taxon>
        <taxon>Rhabditida</taxon>
        <taxon>Rhabditina</taxon>
        <taxon>Rhabditomorpha</taxon>
        <taxon>Strongyloidea</taxon>
        <taxon>Ancylostomatidae</taxon>
        <taxon>Bunostominae</taxon>
        <taxon>Necator</taxon>
    </lineage>
</organism>
<feature type="region of interest" description="Disordered" evidence="2">
    <location>
        <begin position="492"/>
        <end position="525"/>
    </location>
</feature>
<dbReference type="SMART" id="SM00233">
    <property type="entry name" value="PH"/>
    <property type="match status" value="1"/>
</dbReference>
<keyword evidence="6" id="KW-1185">Reference proteome</keyword>
<gene>
    <name evidence="5" type="primary">Necator_chrII.g6997</name>
    <name evidence="5" type="ORF">RB195_019204</name>
</gene>
<feature type="compositionally biased region" description="Polar residues" evidence="2">
    <location>
        <begin position="232"/>
        <end position="249"/>
    </location>
</feature>